<dbReference type="AlphaFoldDB" id="A0A833GY24"/>
<dbReference type="SMART" id="SM00834">
    <property type="entry name" value="CxxC_CXXC_SSSS"/>
    <property type="match status" value="1"/>
</dbReference>
<evidence type="ECO:0000313" key="4">
    <source>
        <dbReference type="Proteomes" id="UP000460298"/>
    </source>
</evidence>
<evidence type="ECO:0000313" key="3">
    <source>
        <dbReference type="EMBL" id="KAB2929577.1"/>
    </source>
</evidence>
<dbReference type="NCBIfam" id="TIGR02605">
    <property type="entry name" value="CxxC_CxxC_SSSS"/>
    <property type="match status" value="1"/>
</dbReference>
<reference evidence="3 4" key="1">
    <citation type="submission" date="2019-10" db="EMBL/GenBank/DDBJ databases">
        <title>Extracellular Electron Transfer in a Candidatus Methanoperedens spp. Enrichment Culture.</title>
        <authorList>
            <person name="Berger S."/>
            <person name="Rangel Shaw D."/>
            <person name="Berben T."/>
            <person name="In 'T Zandt M."/>
            <person name="Frank J."/>
            <person name="Reimann J."/>
            <person name="Jetten M.S.M."/>
            <person name="Welte C.U."/>
        </authorList>
    </citation>
    <scope>NUCLEOTIDE SEQUENCE [LARGE SCALE GENOMIC DNA]</scope>
    <source>
        <strain evidence="3">SB12</strain>
    </source>
</reference>
<name>A0A833GY24_9LEPT</name>
<comment type="caution">
    <text evidence="3">The sequence shown here is derived from an EMBL/GenBank/DDBJ whole genome shotgun (WGS) entry which is preliminary data.</text>
</comment>
<evidence type="ECO:0000259" key="2">
    <source>
        <dbReference type="SMART" id="SM00834"/>
    </source>
</evidence>
<feature type="domain" description="Putative regulatory protein FmdB zinc ribbon" evidence="2">
    <location>
        <begin position="1"/>
        <end position="41"/>
    </location>
</feature>
<organism evidence="3 4">
    <name type="scientific">Leptonema illini</name>
    <dbReference type="NCBI Taxonomy" id="183"/>
    <lineage>
        <taxon>Bacteria</taxon>
        <taxon>Pseudomonadati</taxon>
        <taxon>Spirochaetota</taxon>
        <taxon>Spirochaetia</taxon>
        <taxon>Leptospirales</taxon>
        <taxon>Leptospiraceae</taxon>
        <taxon>Leptonema</taxon>
    </lineage>
</organism>
<sequence length="83" mass="8597">MPTYTYQCRDCGHTYDAFQSMKDDPHTECPACKGHVDRLIGAGAGIVFKGSGFYVTDYKKSGSSGGDSSTAPASSGASSSSDS</sequence>
<proteinExistence type="predicted"/>
<accession>A0A833GY24</accession>
<dbReference type="PANTHER" id="PTHR34404:SF2">
    <property type="entry name" value="CONSERVED SERINE RICH PROTEIN"/>
    <property type="match status" value="1"/>
</dbReference>
<evidence type="ECO:0000256" key="1">
    <source>
        <dbReference type="SAM" id="MobiDB-lite"/>
    </source>
</evidence>
<dbReference type="SUPFAM" id="SSF57802">
    <property type="entry name" value="Rubredoxin-like"/>
    <property type="match status" value="1"/>
</dbReference>
<dbReference type="Proteomes" id="UP000460298">
    <property type="component" value="Unassembled WGS sequence"/>
</dbReference>
<dbReference type="InterPro" id="IPR013429">
    <property type="entry name" value="Regulatory_FmdB_Zinc_ribbon"/>
</dbReference>
<dbReference type="PANTHER" id="PTHR34404">
    <property type="entry name" value="REGULATORY PROTEIN, FMDB FAMILY"/>
    <property type="match status" value="1"/>
</dbReference>
<dbReference type="EMBL" id="WBUI01000029">
    <property type="protein sequence ID" value="KAB2929577.1"/>
    <property type="molecule type" value="Genomic_DNA"/>
</dbReference>
<feature type="region of interest" description="Disordered" evidence="1">
    <location>
        <begin position="60"/>
        <end position="83"/>
    </location>
</feature>
<protein>
    <submittedName>
        <fullName evidence="3">Zinc ribbon domain-containing protein</fullName>
    </submittedName>
</protein>
<dbReference type="Pfam" id="PF09723">
    <property type="entry name" value="Zn_ribbon_8"/>
    <property type="match status" value="1"/>
</dbReference>
<feature type="compositionally biased region" description="Low complexity" evidence="1">
    <location>
        <begin position="66"/>
        <end position="83"/>
    </location>
</feature>
<gene>
    <name evidence="3" type="ORF">F9K24_19490</name>
</gene>